<dbReference type="InterPro" id="IPR050099">
    <property type="entry name" value="SIS_GmhA/DiaA_subfam"/>
</dbReference>
<dbReference type="SUPFAM" id="SSF53697">
    <property type="entry name" value="SIS domain"/>
    <property type="match status" value="1"/>
</dbReference>
<reference evidence="2" key="1">
    <citation type="submission" date="2020-05" db="EMBL/GenBank/DDBJ databases">
        <authorList>
            <person name="Chiriac C."/>
            <person name="Salcher M."/>
            <person name="Ghai R."/>
            <person name="Kavagutti S V."/>
        </authorList>
    </citation>
    <scope>NUCLEOTIDE SEQUENCE</scope>
</reference>
<dbReference type="GO" id="GO:0097367">
    <property type="term" value="F:carbohydrate derivative binding"/>
    <property type="evidence" value="ECO:0007669"/>
    <property type="project" value="InterPro"/>
</dbReference>
<dbReference type="PROSITE" id="PS51464">
    <property type="entry name" value="SIS"/>
    <property type="match status" value="1"/>
</dbReference>
<organism evidence="2">
    <name type="scientific">freshwater metagenome</name>
    <dbReference type="NCBI Taxonomy" id="449393"/>
    <lineage>
        <taxon>unclassified sequences</taxon>
        <taxon>metagenomes</taxon>
        <taxon>ecological metagenomes</taxon>
    </lineage>
</organism>
<dbReference type="AlphaFoldDB" id="A0A6J6DX94"/>
<gene>
    <name evidence="2" type="ORF">UFOPK1698_00322</name>
</gene>
<dbReference type="CDD" id="cd05006">
    <property type="entry name" value="SIS_GmhA"/>
    <property type="match status" value="1"/>
</dbReference>
<evidence type="ECO:0000313" key="2">
    <source>
        <dbReference type="EMBL" id="CAB4567569.1"/>
    </source>
</evidence>
<proteinExistence type="predicted"/>
<dbReference type="InterPro" id="IPR046348">
    <property type="entry name" value="SIS_dom_sf"/>
</dbReference>
<dbReference type="GO" id="GO:1901135">
    <property type="term" value="P:carbohydrate derivative metabolic process"/>
    <property type="evidence" value="ECO:0007669"/>
    <property type="project" value="InterPro"/>
</dbReference>
<name>A0A6J6DX94_9ZZZZ</name>
<dbReference type="EMBL" id="CAEZTP010000016">
    <property type="protein sequence ID" value="CAB4567569.1"/>
    <property type="molecule type" value="Genomic_DNA"/>
</dbReference>
<sequence>MLEKFIQNRIDEARSVIANESALEFQKLEGLARQIHDIFESGKKIAFVGNGGSAAEAMHMAAEFTGKCVLEHQPLPALCLNESQSALTAIANDFGVDFMFSRQVQAHLQQGDLLIALSTSGKSKNILNALNAAKEMGAQAILWMGDFDNETTGIEIWKVPSTSTPRIQEIHLVWGHIVAEAVEQLIQSTDRGI</sequence>
<feature type="domain" description="SIS" evidence="1">
    <location>
        <begin position="35"/>
        <end position="191"/>
    </location>
</feature>
<dbReference type="Gene3D" id="3.40.50.10490">
    <property type="entry name" value="Glucose-6-phosphate isomerase like protein, domain 1"/>
    <property type="match status" value="1"/>
</dbReference>
<accession>A0A6J6DX94</accession>
<dbReference type="Pfam" id="PF13580">
    <property type="entry name" value="SIS_2"/>
    <property type="match status" value="1"/>
</dbReference>
<dbReference type="InterPro" id="IPR035461">
    <property type="entry name" value="GmhA/DiaA"/>
</dbReference>
<dbReference type="PANTHER" id="PTHR30390">
    <property type="entry name" value="SEDOHEPTULOSE 7-PHOSPHATE ISOMERASE / DNAA INITIATOR-ASSOCIATING FACTOR FOR REPLICATION INITIATION"/>
    <property type="match status" value="1"/>
</dbReference>
<dbReference type="InterPro" id="IPR001347">
    <property type="entry name" value="SIS_dom"/>
</dbReference>
<evidence type="ECO:0000259" key="1">
    <source>
        <dbReference type="PROSITE" id="PS51464"/>
    </source>
</evidence>
<protein>
    <submittedName>
        <fullName evidence="2">Unannotated protein</fullName>
    </submittedName>
</protein>